<evidence type="ECO:0000256" key="2">
    <source>
        <dbReference type="ARBA" id="ARBA00004687"/>
    </source>
</evidence>
<evidence type="ECO:0008006" key="13">
    <source>
        <dbReference type="Google" id="ProtNLM"/>
    </source>
</evidence>
<feature type="transmembrane region" description="Helical" evidence="10">
    <location>
        <begin position="301"/>
        <end position="320"/>
    </location>
</feature>
<dbReference type="GO" id="GO:0006506">
    <property type="term" value="P:GPI anchor biosynthetic process"/>
    <property type="evidence" value="ECO:0007669"/>
    <property type="project" value="UniProtKB-UniPathway"/>
</dbReference>
<dbReference type="EMBL" id="RBAH01000038">
    <property type="protein sequence ID" value="RKN65162.1"/>
    <property type="molecule type" value="Genomic_DNA"/>
</dbReference>
<keyword evidence="12" id="KW-1185">Reference proteome</keyword>
<feature type="transmembrane region" description="Helical" evidence="10">
    <location>
        <begin position="120"/>
        <end position="142"/>
    </location>
</feature>
<keyword evidence="4" id="KW-0328">Glycosyltransferase</keyword>
<comment type="caution">
    <text evidence="11">The sequence shown here is derived from an EMBL/GenBank/DDBJ whole genome shotgun (WGS) entry which is preliminary data.</text>
</comment>
<dbReference type="Proteomes" id="UP000282311">
    <property type="component" value="Unassembled WGS sequence"/>
</dbReference>
<evidence type="ECO:0000256" key="5">
    <source>
        <dbReference type="ARBA" id="ARBA00022679"/>
    </source>
</evidence>
<gene>
    <name evidence="11" type="ORF">D7M11_32670</name>
</gene>
<evidence type="ECO:0000256" key="4">
    <source>
        <dbReference type="ARBA" id="ARBA00022676"/>
    </source>
</evidence>
<evidence type="ECO:0000256" key="1">
    <source>
        <dbReference type="ARBA" id="ARBA00004477"/>
    </source>
</evidence>
<reference evidence="11 12" key="1">
    <citation type="journal article" date="2007" name="Int. J. Syst. Evol. Microbiol.">
        <title>Paenibacillus ginsengarvi sp. nov., isolated from soil from ginseng cultivation.</title>
        <authorList>
            <person name="Yoon M.H."/>
            <person name="Ten L.N."/>
            <person name="Im W.T."/>
        </authorList>
    </citation>
    <scope>NUCLEOTIDE SEQUENCE [LARGE SCALE GENOMIC DNA]</scope>
    <source>
        <strain evidence="11 12">KCTC 13059</strain>
    </source>
</reference>
<feature type="transmembrane region" description="Helical" evidence="10">
    <location>
        <begin position="154"/>
        <end position="173"/>
    </location>
</feature>
<evidence type="ECO:0000256" key="10">
    <source>
        <dbReference type="SAM" id="Phobius"/>
    </source>
</evidence>
<evidence type="ECO:0000256" key="7">
    <source>
        <dbReference type="ARBA" id="ARBA00022824"/>
    </source>
</evidence>
<sequence>MSLIGLVLISRIILFFTGYVGTNLFAAYTEPPVYEQQSPGVVPKTAMKLPVRLEDMRTPNLKDFVKFDSFAYLNIAANGYDRYRIDDPHPPANWVFFPLYPMLLSAADHVVSWFGSIDLAILGGILSNLFFLLALFYVYGICKQQQLDERQSRTVILLMLLFPTSLFYSLPYTESLFLLLSAASLYYAADRRYALAFIAAGLSTVTRVPGFVNLFFVVGTVLFTEGIPITRHHVRWVLYSLLALVPMGAYLFYMKWQTGDWLAPFHEQSQWYRATSLPFTSYIHYFKKPYFMAPGGWDNGFLAFVMSTAVFLVYLIYLIFQANRLFRQPKQLLFWVYGALLIVIPFSSQPWYLASVVRYMMVVIPFYIYLVQLTEKRENIRFAYQLLFAAILIITTIGFFNDYYFMA</sequence>
<evidence type="ECO:0000313" key="12">
    <source>
        <dbReference type="Proteomes" id="UP000282311"/>
    </source>
</evidence>
<evidence type="ECO:0000256" key="3">
    <source>
        <dbReference type="ARBA" id="ARBA00022502"/>
    </source>
</evidence>
<proteinExistence type="predicted"/>
<keyword evidence="9 10" id="KW-0472">Membrane</keyword>
<dbReference type="GO" id="GO:0000009">
    <property type="term" value="F:alpha-1,6-mannosyltransferase activity"/>
    <property type="evidence" value="ECO:0007669"/>
    <property type="project" value="InterPro"/>
</dbReference>
<keyword evidence="5" id="KW-0808">Transferase</keyword>
<comment type="pathway">
    <text evidence="2">Glycolipid biosynthesis; glycosylphosphatidylinositol-anchor biosynthesis.</text>
</comment>
<dbReference type="AlphaFoldDB" id="A0A3B0AXJ5"/>
<dbReference type="GO" id="GO:0004376">
    <property type="term" value="F:GPI mannosyltransferase activity"/>
    <property type="evidence" value="ECO:0007669"/>
    <property type="project" value="InterPro"/>
</dbReference>
<feature type="transmembrane region" description="Helical" evidence="10">
    <location>
        <begin position="6"/>
        <end position="28"/>
    </location>
</feature>
<comment type="subcellular location">
    <subcellularLocation>
        <location evidence="1">Endoplasmic reticulum membrane</location>
        <topology evidence="1">Multi-pass membrane protein</topology>
    </subcellularLocation>
</comment>
<dbReference type="InterPro" id="IPR007315">
    <property type="entry name" value="PIG-V/Gpi18"/>
</dbReference>
<feature type="transmembrane region" description="Helical" evidence="10">
    <location>
        <begin position="382"/>
        <end position="400"/>
    </location>
</feature>
<keyword evidence="6 10" id="KW-0812">Transmembrane</keyword>
<protein>
    <recommendedName>
        <fullName evidence="13">Glycosyltransferase RgtA/B/C/D-like domain-containing protein</fullName>
    </recommendedName>
</protein>
<accession>A0A3B0AXJ5</accession>
<evidence type="ECO:0000313" key="11">
    <source>
        <dbReference type="EMBL" id="RKN65162.1"/>
    </source>
</evidence>
<feature type="transmembrane region" description="Helical" evidence="10">
    <location>
        <begin position="353"/>
        <end position="370"/>
    </location>
</feature>
<keyword evidence="8 10" id="KW-1133">Transmembrane helix</keyword>
<name>A0A3B0AXJ5_9BACL</name>
<feature type="transmembrane region" description="Helical" evidence="10">
    <location>
        <begin position="236"/>
        <end position="253"/>
    </location>
</feature>
<dbReference type="GO" id="GO:0016020">
    <property type="term" value="C:membrane"/>
    <property type="evidence" value="ECO:0007669"/>
    <property type="project" value="GOC"/>
</dbReference>
<dbReference type="PANTHER" id="PTHR12468:SF2">
    <property type="entry name" value="GPI MANNOSYLTRANSFERASE 2"/>
    <property type="match status" value="1"/>
</dbReference>
<evidence type="ECO:0000256" key="8">
    <source>
        <dbReference type="ARBA" id="ARBA00022989"/>
    </source>
</evidence>
<evidence type="ECO:0000256" key="9">
    <source>
        <dbReference type="ARBA" id="ARBA00023136"/>
    </source>
</evidence>
<dbReference type="RefSeq" id="WP_193556336.1">
    <property type="nucleotide sequence ID" value="NZ_RBAH01000038.1"/>
</dbReference>
<organism evidence="11 12">
    <name type="scientific">Paenibacillus ginsengarvi</name>
    <dbReference type="NCBI Taxonomy" id="400777"/>
    <lineage>
        <taxon>Bacteria</taxon>
        <taxon>Bacillati</taxon>
        <taxon>Bacillota</taxon>
        <taxon>Bacilli</taxon>
        <taxon>Bacillales</taxon>
        <taxon>Paenibacillaceae</taxon>
        <taxon>Paenibacillus</taxon>
    </lineage>
</organism>
<dbReference type="GO" id="GO:0031501">
    <property type="term" value="C:mannosyltransferase complex"/>
    <property type="evidence" value="ECO:0007669"/>
    <property type="project" value="TreeGrafter"/>
</dbReference>
<keyword evidence="7" id="KW-0256">Endoplasmic reticulum</keyword>
<dbReference type="Pfam" id="PF04188">
    <property type="entry name" value="Mannosyl_trans2"/>
    <property type="match status" value="1"/>
</dbReference>
<dbReference type="PANTHER" id="PTHR12468">
    <property type="entry name" value="GPI MANNOSYLTRANSFERASE 2"/>
    <property type="match status" value="1"/>
</dbReference>
<keyword evidence="3" id="KW-0337">GPI-anchor biosynthesis</keyword>
<dbReference type="UniPathway" id="UPA00196"/>
<feature type="transmembrane region" description="Helical" evidence="10">
    <location>
        <begin position="332"/>
        <end position="347"/>
    </location>
</feature>
<evidence type="ECO:0000256" key="6">
    <source>
        <dbReference type="ARBA" id="ARBA00022692"/>
    </source>
</evidence>
<feature type="transmembrane region" description="Helical" evidence="10">
    <location>
        <begin position="193"/>
        <end position="224"/>
    </location>
</feature>